<dbReference type="VEuPathDB" id="PlasmoDB:PVP01_0008370"/>
<dbReference type="VEuPathDB" id="PlasmoDB:PVPAM_000009000"/>
<protein>
    <submittedName>
        <fullName evidence="2">VIR protein</fullName>
    </submittedName>
</protein>
<dbReference type="VEuPathDB" id="PlasmoDB:PVX_079195"/>
<name>A0A1G4E3E7_PLAVI</name>
<dbReference type="VEuPathDB" id="PlasmoDB:PVPAM_110059500"/>
<organism evidence="2 3">
    <name type="scientific">Plasmodium vivax</name>
    <name type="common">malaria parasite P. vivax</name>
    <dbReference type="NCBI Taxonomy" id="5855"/>
    <lineage>
        <taxon>Eukaryota</taxon>
        <taxon>Sar</taxon>
        <taxon>Alveolata</taxon>
        <taxon>Apicomplexa</taxon>
        <taxon>Aconoidasida</taxon>
        <taxon>Haemosporida</taxon>
        <taxon>Plasmodiidae</taxon>
        <taxon>Plasmodium</taxon>
        <taxon>Plasmodium (Plasmodium)</taxon>
    </lineage>
</organism>
<evidence type="ECO:0000313" key="2">
    <source>
        <dbReference type="EMBL" id="SCA59585.1"/>
    </source>
</evidence>
<dbReference type="VEuPathDB" id="PlasmoDB:PVP01_0003540"/>
<gene>
    <name evidence="2" type="ORF">PVT01_000021500</name>
</gene>
<evidence type="ECO:0000256" key="1">
    <source>
        <dbReference type="SAM" id="MobiDB-lite"/>
    </source>
</evidence>
<dbReference type="EMBL" id="FLYH01000027">
    <property type="protein sequence ID" value="SCA59585.1"/>
    <property type="molecule type" value="Genomic_DNA"/>
</dbReference>
<feature type="region of interest" description="Disordered" evidence="1">
    <location>
        <begin position="286"/>
        <end position="305"/>
    </location>
</feature>
<dbReference type="AlphaFoldDB" id="A0A1G4E3E7"/>
<feature type="region of interest" description="Disordered" evidence="1">
    <location>
        <begin position="237"/>
        <end position="276"/>
    </location>
</feature>
<dbReference type="VEuPathDB" id="PlasmoDB:PVW1_070045600"/>
<feature type="compositionally biased region" description="Basic and acidic residues" evidence="1">
    <location>
        <begin position="237"/>
        <end position="257"/>
    </location>
</feature>
<evidence type="ECO:0000313" key="3">
    <source>
        <dbReference type="Proteomes" id="UP000196402"/>
    </source>
</evidence>
<sequence>MSKCQSGSGTYLNYECYEFLKPKFDKISLSEHNKGYLSKAVATLEKNHYILASYEENFQEITSRITDAGVFYSANPRIACSYINYLLNKKLRSNRMHTYNVIYNLFKKFVEEFHKNERGNYNYGQVCAMDIKSLDDNIYDRMTNLYELYDMYLKLKSTGLYFVKDRCDTFGLMIKKYNEAIEEYQLKDVELLNKILSINDLTKKLTLPPDDKCPYRIIYFNKPLLYLKKQEEEKAKKLQEERELQQREQQRREEQQREQPSNGELLGTPSVLRTPDNDAISSELRAGEERLSANPILPRGQQQLKGNKFIDSETTLLDPLGGQKEELEQLDVKSHELENYHVSQTDTSGVFGSLQNTISSFIREVEPAPILGVSGGMGALFLLFKYTPVGSFFGGRRGRIRQIPSSFRGFPPGEFPNFHEYDGGFIGYGPMNINPFAE</sequence>
<dbReference type="VEuPathDB" id="PlasmoDB:PVW1_060035500"/>
<reference evidence="2 3" key="1">
    <citation type="submission" date="2016-07" db="EMBL/GenBank/DDBJ databases">
        <authorList>
            <consortium name="Pathogen Informatics"/>
        </authorList>
    </citation>
    <scope>NUCLEOTIDE SEQUENCE [LARGE SCALE GENOMIC DNA]</scope>
</reference>
<dbReference type="Proteomes" id="UP000196402">
    <property type="component" value="Unassembled WGS sequence"/>
</dbReference>
<proteinExistence type="predicted"/>
<accession>A0A1G4E3E7</accession>